<evidence type="ECO:0000256" key="12">
    <source>
        <dbReference type="ARBA" id="ARBA00023136"/>
    </source>
</evidence>
<dbReference type="Pfam" id="PF03717">
    <property type="entry name" value="PBP_dimer"/>
    <property type="match status" value="1"/>
</dbReference>
<dbReference type="PANTHER" id="PTHR30627:SF2">
    <property type="entry name" value="PEPTIDOGLYCAN D,D-TRANSPEPTIDASE MRDA"/>
    <property type="match status" value="1"/>
</dbReference>
<feature type="domain" description="Penicillin-binding protein dimerisation" evidence="15">
    <location>
        <begin position="55"/>
        <end position="220"/>
    </location>
</feature>
<name>A0A7I8D8E2_9BACL</name>
<protein>
    <submittedName>
        <fullName evidence="16">Penicillin-binding protein 2</fullName>
    </submittedName>
</protein>
<dbReference type="SUPFAM" id="SSF56601">
    <property type="entry name" value="beta-lactamase/transpeptidase-like"/>
    <property type="match status" value="1"/>
</dbReference>
<dbReference type="InterPro" id="IPR050515">
    <property type="entry name" value="Beta-lactam/transpept"/>
</dbReference>
<keyword evidence="11" id="KW-1133">Transmembrane helix</keyword>
<dbReference type="GO" id="GO:0005886">
    <property type="term" value="C:plasma membrane"/>
    <property type="evidence" value="ECO:0007669"/>
    <property type="project" value="UniProtKB-SubCell"/>
</dbReference>
<dbReference type="AlphaFoldDB" id="A0A7I8D8E2"/>
<gene>
    <name evidence="16" type="primary">mrdA_1</name>
    <name evidence="16" type="ORF">skT53_00610</name>
</gene>
<dbReference type="GO" id="GO:0008658">
    <property type="term" value="F:penicillin binding"/>
    <property type="evidence" value="ECO:0007669"/>
    <property type="project" value="InterPro"/>
</dbReference>
<dbReference type="GO" id="GO:0071972">
    <property type="term" value="F:peptidoglycan L,D-transpeptidase activity"/>
    <property type="evidence" value="ECO:0007669"/>
    <property type="project" value="TreeGrafter"/>
</dbReference>
<sequence>MLHRSGMRKTRWFLLKVVVVAAFVALLLRLFAMQVTHGTMYRAKIERERIDHFPLTAPRGQILDRTGTLLARNVRVFNLIYLPVEGRNRAAETARLLAPILGKQPNEVLQTMDVGEEPKLPFTLPRRLAFDLNPKQTSWLLENQDKLPGLRIIVESKREYPQKRVAAHILGYLNSIPPEEWDAYRQKGYSLDAQVGVYGLEKQYESFLKGRDGALLIESNGNPGGGFSVRETASIPGHNLIVSLDLKLQSAVEKALREQVQRINSDPKKKKVSHAAAVAIQPQTGDVLAIASYPGFDPNIWVGGISPSDYRNFQPAQQNWALQVPIPPGSTVKPLTLLMALEKGIVSSYQSLFDQGRLQIGWETNGDPHYFYCWDHSGHGDVDARKALAVSCNVYMYQLSLWLGNYSPGKDATRWLQNELPMAIQYFRDTHRKFGLGVPTGVDLGEEVKGRFQTTGQLADLPFAAIGQNQAYTAMQLAQYVGTLATGGKRMEPHVVKEIRAVDGKLVKRNDPKVLNEVSIRSDWLQTIREGMRDAVNKPYGTAYSTFLGTPYTAAGKTGTAETGRGEDNALFVGYAPFENPQIAIAVIVPEGGHGSDSSVPIARKIFDAFFSEGKNR</sequence>
<evidence type="ECO:0000256" key="13">
    <source>
        <dbReference type="ARBA" id="ARBA00023316"/>
    </source>
</evidence>
<dbReference type="EMBL" id="AP023366">
    <property type="protein sequence ID" value="BCJ85076.1"/>
    <property type="molecule type" value="Genomic_DNA"/>
</dbReference>
<dbReference type="Gene3D" id="3.40.710.10">
    <property type="entry name" value="DD-peptidase/beta-lactamase superfamily"/>
    <property type="match status" value="1"/>
</dbReference>
<accession>A0A7I8D8E2</accession>
<evidence type="ECO:0000256" key="5">
    <source>
        <dbReference type="ARBA" id="ARBA00022519"/>
    </source>
</evidence>
<proteinExistence type="inferred from homology"/>
<dbReference type="InterPro" id="IPR012338">
    <property type="entry name" value="Beta-lactam/transpept-like"/>
</dbReference>
<dbReference type="PANTHER" id="PTHR30627">
    <property type="entry name" value="PEPTIDOGLYCAN D,D-TRANSPEPTIDASE"/>
    <property type="match status" value="1"/>
</dbReference>
<comment type="similarity">
    <text evidence="3">Belongs to the transpeptidase family.</text>
</comment>
<dbReference type="InterPro" id="IPR005311">
    <property type="entry name" value="PBP_dimer"/>
</dbReference>
<evidence type="ECO:0000256" key="7">
    <source>
        <dbReference type="ARBA" id="ARBA00022692"/>
    </source>
</evidence>
<keyword evidence="4" id="KW-1003">Cell membrane</keyword>
<dbReference type="Gene3D" id="3.90.1310.10">
    <property type="entry name" value="Penicillin-binding protein 2a (Domain 2)"/>
    <property type="match status" value="1"/>
</dbReference>
<evidence type="ECO:0000256" key="3">
    <source>
        <dbReference type="ARBA" id="ARBA00007171"/>
    </source>
</evidence>
<evidence type="ECO:0000256" key="9">
    <source>
        <dbReference type="ARBA" id="ARBA00022960"/>
    </source>
</evidence>
<evidence type="ECO:0000256" key="6">
    <source>
        <dbReference type="ARBA" id="ARBA00022670"/>
    </source>
</evidence>
<dbReference type="GO" id="GO:0071555">
    <property type="term" value="P:cell wall organization"/>
    <property type="evidence" value="ECO:0007669"/>
    <property type="project" value="UniProtKB-KW"/>
</dbReference>
<keyword evidence="17" id="KW-1185">Reference proteome</keyword>
<keyword evidence="12" id="KW-0472">Membrane</keyword>
<keyword evidence="9" id="KW-0133">Cell shape</keyword>
<evidence type="ECO:0000256" key="11">
    <source>
        <dbReference type="ARBA" id="ARBA00022989"/>
    </source>
</evidence>
<dbReference type="NCBIfam" id="TIGR03423">
    <property type="entry name" value="pbp2_mrdA"/>
    <property type="match status" value="1"/>
</dbReference>
<keyword evidence="8" id="KW-0378">Hydrolase</keyword>
<keyword evidence="6" id="KW-0645">Protease</keyword>
<keyword evidence="10" id="KW-0573">Peptidoglycan synthesis</keyword>
<evidence type="ECO:0000256" key="2">
    <source>
        <dbReference type="ARBA" id="ARBA00004236"/>
    </source>
</evidence>
<dbReference type="InterPro" id="IPR017790">
    <property type="entry name" value="Penicillin-binding_protein_2"/>
</dbReference>
<evidence type="ECO:0000256" key="10">
    <source>
        <dbReference type="ARBA" id="ARBA00022984"/>
    </source>
</evidence>
<keyword evidence="13" id="KW-0961">Cell wall biogenesis/degradation</keyword>
<evidence type="ECO:0000256" key="1">
    <source>
        <dbReference type="ARBA" id="ARBA00004167"/>
    </source>
</evidence>
<dbReference type="InterPro" id="IPR036138">
    <property type="entry name" value="PBP_dimer_sf"/>
</dbReference>
<organism evidence="16 17">
    <name type="scientific">Effusibacillus dendaii</name>
    <dbReference type="NCBI Taxonomy" id="2743772"/>
    <lineage>
        <taxon>Bacteria</taxon>
        <taxon>Bacillati</taxon>
        <taxon>Bacillota</taxon>
        <taxon>Bacilli</taxon>
        <taxon>Bacillales</taxon>
        <taxon>Alicyclobacillaceae</taxon>
        <taxon>Effusibacillus</taxon>
    </lineage>
</organism>
<evidence type="ECO:0000259" key="14">
    <source>
        <dbReference type="Pfam" id="PF00905"/>
    </source>
</evidence>
<evidence type="ECO:0000256" key="8">
    <source>
        <dbReference type="ARBA" id="ARBA00022801"/>
    </source>
</evidence>
<dbReference type="GO" id="GO:0006508">
    <property type="term" value="P:proteolysis"/>
    <property type="evidence" value="ECO:0007669"/>
    <property type="project" value="UniProtKB-KW"/>
</dbReference>
<dbReference type="GO" id="GO:0008360">
    <property type="term" value="P:regulation of cell shape"/>
    <property type="evidence" value="ECO:0007669"/>
    <property type="project" value="UniProtKB-KW"/>
</dbReference>
<dbReference type="InterPro" id="IPR001460">
    <property type="entry name" value="PCN-bd_Tpept"/>
</dbReference>
<dbReference type="Proteomes" id="UP000593802">
    <property type="component" value="Chromosome"/>
</dbReference>
<dbReference type="GO" id="GO:0009002">
    <property type="term" value="F:serine-type D-Ala-D-Ala carboxypeptidase activity"/>
    <property type="evidence" value="ECO:0007669"/>
    <property type="project" value="InterPro"/>
</dbReference>
<dbReference type="GO" id="GO:0009252">
    <property type="term" value="P:peptidoglycan biosynthetic process"/>
    <property type="evidence" value="ECO:0007669"/>
    <property type="project" value="UniProtKB-KW"/>
</dbReference>
<feature type="domain" description="Penicillin-binding protein transpeptidase" evidence="14">
    <location>
        <begin position="276"/>
        <end position="607"/>
    </location>
</feature>
<dbReference type="KEGG" id="eff:skT53_00610"/>
<evidence type="ECO:0000259" key="15">
    <source>
        <dbReference type="Pfam" id="PF03717"/>
    </source>
</evidence>
<reference evidence="16 17" key="1">
    <citation type="submission" date="2020-08" db="EMBL/GenBank/DDBJ databases">
        <title>Complete Genome Sequence of Effusibacillus dendaii Strain skT53, Isolated from Farmland soil.</title>
        <authorList>
            <person name="Konishi T."/>
            <person name="Kawasaki H."/>
        </authorList>
    </citation>
    <scope>NUCLEOTIDE SEQUENCE [LARGE SCALE GENOMIC DNA]</scope>
    <source>
        <strain evidence="17">skT53</strain>
    </source>
</reference>
<dbReference type="Pfam" id="PF00905">
    <property type="entry name" value="Transpeptidase"/>
    <property type="match status" value="1"/>
</dbReference>
<dbReference type="RefSeq" id="WP_200759244.1">
    <property type="nucleotide sequence ID" value="NZ_AP023366.1"/>
</dbReference>
<keyword evidence="7" id="KW-0812">Transmembrane</keyword>
<evidence type="ECO:0000313" key="17">
    <source>
        <dbReference type="Proteomes" id="UP000593802"/>
    </source>
</evidence>
<evidence type="ECO:0000256" key="4">
    <source>
        <dbReference type="ARBA" id="ARBA00022475"/>
    </source>
</evidence>
<keyword evidence="5" id="KW-0997">Cell inner membrane</keyword>
<dbReference type="SUPFAM" id="SSF56519">
    <property type="entry name" value="Penicillin binding protein dimerisation domain"/>
    <property type="match status" value="1"/>
</dbReference>
<comment type="subcellular location">
    <subcellularLocation>
        <location evidence="2">Cell membrane</location>
    </subcellularLocation>
    <subcellularLocation>
        <location evidence="1">Membrane</location>
        <topology evidence="1">Single-pass membrane protein</topology>
    </subcellularLocation>
</comment>
<evidence type="ECO:0000313" key="16">
    <source>
        <dbReference type="EMBL" id="BCJ85076.1"/>
    </source>
</evidence>